<feature type="signal peptide" evidence="1">
    <location>
        <begin position="1"/>
        <end position="25"/>
    </location>
</feature>
<dbReference type="Proteomes" id="UP000650081">
    <property type="component" value="Unassembled WGS sequence"/>
</dbReference>
<name>A0A923PQW6_9BACT</name>
<proteinExistence type="predicted"/>
<evidence type="ECO:0000313" key="4">
    <source>
        <dbReference type="Proteomes" id="UP000650081"/>
    </source>
</evidence>
<accession>A0A923PQW6</accession>
<protein>
    <submittedName>
        <fullName evidence="3">SH3 domain-containing protein</fullName>
    </submittedName>
</protein>
<evidence type="ECO:0000313" key="3">
    <source>
        <dbReference type="EMBL" id="MBC6996121.1"/>
    </source>
</evidence>
<reference evidence="3" key="1">
    <citation type="submission" date="2020-08" db="EMBL/GenBank/DDBJ databases">
        <title>Lewinella bacteria from marine environments.</title>
        <authorList>
            <person name="Zhong Y."/>
        </authorList>
    </citation>
    <scope>NUCLEOTIDE SEQUENCE</scope>
    <source>
        <strain evidence="3">KCTC 42187</strain>
    </source>
</reference>
<dbReference type="RefSeq" id="WP_187468140.1">
    <property type="nucleotide sequence ID" value="NZ_JACSIT010000149.1"/>
</dbReference>
<feature type="domain" description="SH3b" evidence="2">
    <location>
        <begin position="53"/>
        <end position="118"/>
    </location>
</feature>
<dbReference type="Gene3D" id="2.30.30.40">
    <property type="entry name" value="SH3 Domains"/>
    <property type="match status" value="1"/>
</dbReference>
<dbReference type="EMBL" id="JACSIT010000149">
    <property type="protein sequence ID" value="MBC6996121.1"/>
    <property type="molecule type" value="Genomic_DNA"/>
</dbReference>
<comment type="caution">
    <text evidence="3">The sequence shown here is derived from an EMBL/GenBank/DDBJ whole genome shotgun (WGS) entry which is preliminary data.</text>
</comment>
<dbReference type="InterPro" id="IPR003646">
    <property type="entry name" value="SH3-like_bac-type"/>
</dbReference>
<evidence type="ECO:0000256" key="1">
    <source>
        <dbReference type="SAM" id="SignalP"/>
    </source>
</evidence>
<gene>
    <name evidence="3" type="ORF">H9S92_18265</name>
</gene>
<feature type="chain" id="PRO_5037197393" evidence="1">
    <location>
        <begin position="26"/>
        <end position="276"/>
    </location>
</feature>
<organism evidence="3 4">
    <name type="scientific">Neolewinella lacunae</name>
    <dbReference type="NCBI Taxonomy" id="1517758"/>
    <lineage>
        <taxon>Bacteria</taxon>
        <taxon>Pseudomonadati</taxon>
        <taxon>Bacteroidota</taxon>
        <taxon>Saprospiria</taxon>
        <taxon>Saprospirales</taxon>
        <taxon>Lewinellaceae</taxon>
        <taxon>Neolewinella</taxon>
    </lineage>
</organism>
<dbReference type="Pfam" id="PF08239">
    <property type="entry name" value="SH3_3"/>
    <property type="match status" value="1"/>
</dbReference>
<keyword evidence="4" id="KW-1185">Reference proteome</keyword>
<evidence type="ECO:0000259" key="2">
    <source>
        <dbReference type="Pfam" id="PF08239"/>
    </source>
</evidence>
<keyword evidence="1" id="KW-0732">Signal</keyword>
<sequence length="276" mass="30913">MKALFSPLFFTLLFCLACGSQPDPAAASQPALPEPPRNQPSAPEPEILFAWVDDLNLREAPKTSSPVVATLQVNDALIFHGEKTDFTEKIALRGQTYDEPWLKVTTKKDQTGWVFGGAVRRQGEAKGTPQSKEGLIDIAHFGRYELSRWEKETETTESVGDADITRTTYSLGTQLLRITSYETGEYGYGRTYRLLGSDGEVLKARELDWSSDPTHTLTEKVYDFTQTPARAYLRSQVFTEHFSRLQPRPETVEGDFTTLSLSPAEAEELLERLGKL</sequence>
<dbReference type="AlphaFoldDB" id="A0A923PQW6"/>